<comment type="caution">
    <text evidence="2">The sequence shown here is derived from an EMBL/GenBank/DDBJ whole genome shotgun (WGS) entry which is preliminary data.</text>
</comment>
<evidence type="ECO:0000259" key="1">
    <source>
        <dbReference type="Pfam" id="PF14244"/>
    </source>
</evidence>
<keyword evidence="3" id="KW-1185">Reference proteome</keyword>
<evidence type="ECO:0000313" key="3">
    <source>
        <dbReference type="Proteomes" id="UP000467840"/>
    </source>
</evidence>
<dbReference type="AlphaFoldDB" id="A0A6A6LDH7"/>
<dbReference type="PANTHER" id="PTHR37610:SF40">
    <property type="entry name" value="OS01G0909600 PROTEIN"/>
    <property type="match status" value="1"/>
</dbReference>
<organism evidence="2 3">
    <name type="scientific">Hevea brasiliensis</name>
    <name type="common">Para rubber tree</name>
    <name type="synonym">Siphonia brasiliensis</name>
    <dbReference type="NCBI Taxonomy" id="3981"/>
    <lineage>
        <taxon>Eukaryota</taxon>
        <taxon>Viridiplantae</taxon>
        <taxon>Streptophyta</taxon>
        <taxon>Embryophyta</taxon>
        <taxon>Tracheophyta</taxon>
        <taxon>Spermatophyta</taxon>
        <taxon>Magnoliopsida</taxon>
        <taxon>eudicotyledons</taxon>
        <taxon>Gunneridae</taxon>
        <taxon>Pentapetalae</taxon>
        <taxon>rosids</taxon>
        <taxon>fabids</taxon>
        <taxon>Malpighiales</taxon>
        <taxon>Euphorbiaceae</taxon>
        <taxon>Crotonoideae</taxon>
        <taxon>Micrandreae</taxon>
        <taxon>Hevea</taxon>
    </lineage>
</organism>
<dbReference type="EMBL" id="JAAGAX010000011">
    <property type="protein sequence ID" value="KAF2299074.1"/>
    <property type="molecule type" value="Genomic_DNA"/>
</dbReference>
<dbReference type="InterPro" id="IPR029472">
    <property type="entry name" value="Copia-like_N"/>
</dbReference>
<protein>
    <recommendedName>
        <fullName evidence="1">Retrotransposon Copia-like N-terminal domain-containing protein</fullName>
    </recommendedName>
</protein>
<reference evidence="2 3" key="1">
    <citation type="journal article" date="2020" name="Mol. Plant">
        <title>The Chromosome-Based Rubber Tree Genome Provides New Insights into Spurge Genome Evolution and Rubber Biosynthesis.</title>
        <authorList>
            <person name="Liu J."/>
            <person name="Shi C."/>
            <person name="Shi C.C."/>
            <person name="Li W."/>
            <person name="Zhang Q.J."/>
            <person name="Zhang Y."/>
            <person name="Li K."/>
            <person name="Lu H.F."/>
            <person name="Shi C."/>
            <person name="Zhu S.T."/>
            <person name="Xiao Z.Y."/>
            <person name="Nan H."/>
            <person name="Yue Y."/>
            <person name="Zhu X.G."/>
            <person name="Wu Y."/>
            <person name="Hong X.N."/>
            <person name="Fan G.Y."/>
            <person name="Tong Y."/>
            <person name="Zhang D."/>
            <person name="Mao C.L."/>
            <person name="Liu Y.L."/>
            <person name="Hao S.J."/>
            <person name="Liu W.Q."/>
            <person name="Lv M.Q."/>
            <person name="Zhang H.B."/>
            <person name="Liu Y."/>
            <person name="Hu-Tang G.R."/>
            <person name="Wang J.P."/>
            <person name="Wang J.H."/>
            <person name="Sun Y.H."/>
            <person name="Ni S.B."/>
            <person name="Chen W.B."/>
            <person name="Zhang X.C."/>
            <person name="Jiao Y.N."/>
            <person name="Eichler E.E."/>
            <person name="Li G.H."/>
            <person name="Liu X."/>
            <person name="Gao L.Z."/>
        </authorList>
    </citation>
    <scope>NUCLEOTIDE SEQUENCE [LARGE SCALE GENOMIC DNA]</scope>
    <source>
        <strain evidence="3">cv. GT1</strain>
        <tissue evidence="2">Leaf</tissue>
    </source>
</reference>
<evidence type="ECO:0000313" key="2">
    <source>
        <dbReference type="EMBL" id="KAF2299074.1"/>
    </source>
</evidence>
<proteinExistence type="predicted"/>
<gene>
    <name evidence="2" type="ORF">GH714_030406</name>
</gene>
<sequence length="217" mass="24304">MEEDRTRAQIQEVIKNHNSGDPMNLMGSDHPDMVVSAPLVGKNFRSWQRAIRIALGAKQKLGFIHGTIPVPDEGSEAMVDYMVIQIAGNLRIKAYSRVLLDNRTRDPKWLLQQLIKYNLDTPIEIPYDNGRIEELSTMLSSLQQEIKRMAKGKAPMSAGLSIQSHTGSSPINSATNYASNFSQVSALFAKEYDNSIWIIDRGAPDHMTHALHLFESI</sequence>
<feature type="domain" description="Retrotransposon Copia-like N-terminal" evidence="1">
    <location>
        <begin position="29"/>
        <end position="71"/>
    </location>
</feature>
<name>A0A6A6LDH7_HEVBR</name>
<accession>A0A6A6LDH7</accession>
<dbReference type="Proteomes" id="UP000467840">
    <property type="component" value="Chromosome 1"/>
</dbReference>
<dbReference type="Pfam" id="PF14244">
    <property type="entry name" value="Retrotran_gag_3"/>
    <property type="match status" value="1"/>
</dbReference>
<dbReference type="PANTHER" id="PTHR37610">
    <property type="entry name" value="CCHC-TYPE DOMAIN-CONTAINING PROTEIN"/>
    <property type="match status" value="1"/>
</dbReference>